<organism evidence="1 2">
    <name type="scientific">Peptococcus simiae</name>
    <dbReference type="NCBI Taxonomy" id="1643805"/>
    <lineage>
        <taxon>Bacteria</taxon>
        <taxon>Bacillati</taxon>
        <taxon>Bacillota</taxon>
        <taxon>Clostridia</taxon>
        <taxon>Eubacteriales</taxon>
        <taxon>Peptococcaceae</taxon>
        <taxon>Peptococcus</taxon>
    </lineage>
</organism>
<dbReference type="EMBL" id="JBJUVG010000004">
    <property type="protein sequence ID" value="MFM9413531.1"/>
    <property type="molecule type" value="Genomic_DNA"/>
</dbReference>
<gene>
    <name evidence="1" type="ORF">ACKQTC_04030</name>
</gene>
<keyword evidence="2" id="KW-1185">Reference proteome</keyword>
<evidence type="ECO:0000313" key="2">
    <source>
        <dbReference type="Proteomes" id="UP001631949"/>
    </source>
</evidence>
<dbReference type="RefSeq" id="WP_408977150.1">
    <property type="nucleotide sequence ID" value="NZ_JBJUVG010000004.1"/>
</dbReference>
<proteinExistence type="predicted"/>
<keyword evidence="1" id="KW-0808">Transferase</keyword>
<accession>A0ABW9H057</accession>
<protein>
    <submittedName>
        <fullName evidence="1">Histidine kinase</fullName>
    </submittedName>
</protein>
<dbReference type="GO" id="GO:0016301">
    <property type="term" value="F:kinase activity"/>
    <property type="evidence" value="ECO:0007669"/>
    <property type="project" value="UniProtKB-KW"/>
</dbReference>
<dbReference type="Proteomes" id="UP001631949">
    <property type="component" value="Unassembled WGS sequence"/>
</dbReference>
<keyword evidence="1" id="KW-0418">Kinase</keyword>
<sequence length="140" mass="16243">MGILFNDKNEIDAKMNHDFGDVENHLIALKHNDIKSGFLKLLMSNLYHTLDSNRTFIVYFSSKGLHEKEISHSVKGDFLLVPWHEIGSFELKMKNNKALIELSHLGKKIGYEIPFTGKLFAENKKNLKHLQDKGWYKVEE</sequence>
<evidence type="ECO:0000313" key="1">
    <source>
        <dbReference type="EMBL" id="MFM9413531.1"/>
    </source>
</evidence>
<name>A0ABW9H057_9FIRM</name>
<reference evidence="1 2" key="1">
    <citation type="journal article" date="2016" name="Int. J. Syst. Evol. Microbiol.">
        <title>Peptococcus simiae sp. nov., isolated from rhesus macaque faeces and emended description of the genus Peptococcus.</title>
        <authorList>
            <person name="Shkoporov A.N."/>
            <person name="Efimov B.A."/>
            <person name="Kondova I."/>
            <person name="Ouwerling B."/>
            <person name="Chaplin A.V."/>
            <person name="Shcherbakova V.A."/>
            <person name="Langermans J.A.M."/>
        </authorList>
    </citation>
    <scope>NUCLEOTIDE SEQUENCE [LARGE SCALE GENOMIC DNA]</scope>
    <source>
        <strain evidence="1 2">M108</strain>
    </source>
</reference>
<comment type="caution">
    <text evidence="1">The sequence shown here is derived from an EMBL/GenBank/DDBJ whole genome shotgun (WGS) entry which is preliminary data.</text>
</comment>